<protein>
    <submittedName>
        <fullName evidence="2">Putative secreted peptide</fullName>
    </submittedName>
</protein>
<accession>A0A2M3ZRS5</accession>
<reference evidence="2" key="1">
    <citation type="submission" date="2018-01" db="EMBL/GenBank/DDBJ databases">
        <title>An insight into the sialome of Amazonian anophelines.</title>
        <authorList>
            <person name="Ribeiro J.M."/>
            <person name="Scarpassa V."/>
            <person name="Calvo E."/>
        </authorList>
    </citation>
    <scope>NUCLEOTIDE SEQUENCE</scope>
    <source>
        <tissue evidence="2">Salivary glands</tissue>
    </source>
</reference>
<sequence length="77" mass="8851">MVGLHALCLWRWNLVNGAHCSLLLGELSRRATECANGERQRERERAKERGRVCWLFRSHQPPVARLPGSSEQESLIQ</sequence>
<feature type="signal peptide" evidence="1">
    <location>
        <begin position="1"/>
        <end position="17"/>
    </location>
</feature>
<evidence type="ECO:0000313" key="2">
    <source>
        <dbReference type="EMBL" id="MBW31241.1"/>
    </source>
</evidence>
<evidence type="ECO:0000256" key="1">
    <source>
        <dbReference type="SAM" id="SignalP"/>
    </source>
</evidence>
<name>A0A2M3ZRS5_9DIPT</name>
<dbReference type="AlphaFoldDB" id="A0A2M3ZRS5"/>
<proteinExistence type="predicted"/>
<keyword evidence="1" id="KW-0732">Signal</keyword>
<organism evidence="2">
    <name type="scientific">Anopheles braziliensis</name>
    <dbReference type="NCBI Taxonomy" id="58242"/>
    <lineage>
        <taxon>Eukaryota</taxon>
        <taxon>Metazoa</taxon>
        <taxon>Ecdysozoa</taxon>
        <taxon>Arthropoda</taxon>
        <taxon>Hexapoda</taxon>
        <taxon>Insecta</taxon>
        <taxon>Pterygota</taxon>
        <taxon>Neoptera</taxon>
        <taxon>Endopterygota</taxon>
        <taxon>Diptera</taxon>
        <taxon>Nematocera</taxon>
        <taxon>Culicoidea</taxon>
        <taxon>Culicidae</taxon>
        <taxon>Anophelinae</taxon>
        <taxon>Anopheles</taxon>
    </lineage>
</organism>
<dbReference type="EMBL" id="GGFM01010490">
    <property type="protein sequence ID" value="MBW31241.1"/>
    <property type="molecule type" value="Transcribed_RNA"/>
</dbReference>
<feature type="chain" id="PRO_5014727412" evidence="1">
    <location>
        <begin position="18"/>
        <end position="77"/>
    </location>
</feature>